<keyword evidence="2" id="KW-1185">Reference proteome</keyword>
<proteinExistence type="predicted"/>
<sequence length="207" mass="23924">MLKSLLYDDYSVPLGKRVTDFDVKETNIQCVRDFIETWHYSKSVNGLRISHVFGLYCDSTLIGAMIYGPLGMANAWRKYGESESDVIELRRLCCIDATPKCTESYFIGKTQRWLKKNTNYKIIVSYADAYHGHRGTIYKATNFKHEGLTSPGRLIQYGDKTYHDKAIRTKYKNKLKPFAQKLRDALESGDAYYVNTPGKHIYTFKLK</sequence>
<organism evidence="1 2">
    <name type="scientific">Synechococcus phage S-SSM7</name>
    <dbReference type="NCBI Taxonomy" id="445686"/>
    <lineage>
        <taxon>Viruses</taxon>
        <taxon>Duplodnaviria</taxon>
        <taxon>Heunggongvirae</taxon>
        <taxon>Uroviricota</taxon>
        <taxon>Caudoviricetes</taxon>
        <taxon>Pantevenvirales</taxon>
        <taxon>Kyanoviridae</taxon>
        <taxon>Lipsvirus</taxon>
        <taxon>Lipsvirus ssm7</taxon>
    </lineage>
</organism>
<gene>
    <name evidence="1" type="ORF">SSSM7_282</name>
</gene>
<dbReference type="Pfam" id="PF25680">
    <property type="entry name" value="Mom"/>
    <property type="match status" value="1"/>
</dbReference>
<accession>E3SLJ5</accession>
<dbReference type="OrthoDB" id="14132at10239"/>
<dbReference type="InterPro" id="IPR057895">
    <property type="entry name" value="Mom"/>
</dbReference>
<dbReference type="EMBL" id="GU071098">
    <property type="protein sequence ID" value="ADO98343.1"/>
    <property type="molecule type" value="Genomic_DNA"/>
</dbReference>
<dbReference type="RefSeq" id="YP_004324330.1">
    <property type="nucleotide sequence ID" value="NC_015287.1"/>
</dbReference>
<evidence type="ECO:0008006" key="3">
    <source>
        <dbReference type="Google" id="ProtNLM"/>
    </source>
</evidence>
<dbReference type="GeneID" id="10328847"/>
<protein>
    <recommendedName>
        <fullName evidence="3">DNA modification protein</fullName>
    </recommendedName>
</protein>
<name>E3SLJ5_9CAUD</name>
<reference evidence="1 2" key="1">
    <citation type="journal article" date="2010" name="Environ. Microbiol.">
        <title>Genomic analysis of oceanic cyanobacterial myoviruses compared with T4-like myoviruses from diverse hosts and environments.</title>
        <authorList>
            <person name="Sullivan M.B."/>
            <person name="Huang K.H."/>
            <person name="Ignacio-Espinoza J.C."/>
            <person name="Berlin A.M."/>
            <person name="Kelly L."/>
            <person name="Weigele P.R."/>
            <person name="DeFrancesco A.S."/>
            <person name="Kern S.E."/>
            <person name="Thompson L.R."/>
            <person name="Young S."/>
            <person name="Yandava C."/>
            <person name="Fu R."/>
            <person name="Krastins B."/>
            <person name="Chase M."/>
            <person name="Sarracino D."/>
            <person name="Osburne M.S."/>
            <person name="Henn M.R."/>
            <person name="Chisholm S.W."/>
        </authorList>
    </citation>
    <scope>NUCLEOTIDE SEQUENCE [LARGE SCALE GENOMIC DNA]</scope>
    <source>
        <strain evidence="1">8109-3</strain>
    </source>
</reference>
<dbReference type="KEGG" id="vg:10328847"/>
<dbReference type="Proteomes" id="UP000006527">
    <property type="component" value="Segment"/>
</dbReference>
<evidence type="ECO:0000313" key="2">
    <source>
        <dbReference type="Proteomes" id="UP000006527"/>
    </source>
</evidence>
<evidence type="ECO:0000313" key="1">
    <source>
        <dbReference type="EMBL" id="ADO98343.1"/>
    </source>
</evidence>